<reference evidence="2" key="1">
    <citation type="submission" date="2019-12" db="UniProtKB">
        <authorList>
            <consortium name="WormBaseParasite"/>
        </authorList>
    </citation>
    <scope>IDENTIFICATION</scope>
</reference>
<dbReference type="Proteomes" id="UP000046395">
    <property type="component" value="Unassembled WGS sequence"/>
</dbReference>
<accession>A0A5S6QPV8</accession>
<name>A0A5S6QPV8_TRIMR</name>
<protein>
    <submittedName>
        <fullName evidence="2">Uncharacterized protein</fullName>
    </submittedName>
</protein>
<evidence type="ECO:0000313" key="1">
    <source>
        <dbReference type="Proteomes" id="UP000046395"/>
    </source>
</evidence>
<sequence>MGKRVPSGITKLINKCIPGGVKIRRGIRRLGVLNIRFRKRATRKRDHYLERSCIQKKKVKDKRKACTNDIMRKKEIGKENIREWKNANEVVANSRRKNMTTEKRANDEQSDKKAKKICECPNAMQAAIVIEQLYKQRTDKRLEQQNYQITKKANETNRIDLLTSETARGKSDSNLRYGENNTKPIESSCKEIEMCKRMEAGRKESTKCPIAERHNRSGTTEQGITGIFLARMIYLPYDQPDYVLYLPVRSPIQSQSGESNKTQ</sequence>
<keyword evidence="1" id="KW-1185">Reference proteome</keyword>
<organism evidence="1 2">
    <name type="scientific">Trichuris muris</name>
    <name type="common">Mouse whipworm</name>
    <dbReference type="NCBI Taxonomy" id="70415"/>
    <lineage>
        <taxon>Eukaryota</taxon>
        <taxon>Metazoa</taxon>
        <taxon>Ecdysozoa</taxon>
        <taxon>Nematoda</taxon>
        <taxon>Enoplea</taxon>
        <taxon>Dorylaimia</taxon>
        <taxon>Trichinellida</taxon>
        <taxon>Trichuridae</taxon>
        <taxon>Trichuris</taxon>
    </lineage>
</organism>
<proteinExistence type="predicted"/>
<dbReference type="AlphaFoldDB" id="A0A5S6QPV8"/>
<evidence type="ECO:0000313" key="2">
    <source>
        <dbReference type="WBParaSite" id="TMUE_2000009213.1"/>
    </source>
</evidence>
<dbReference type="WBParaSite" id="TMUE_2000009213.1">
    <property type="protein sequence ID" value="TMUE_2000009213.1"/>
    <property type="gene ID" value="WBGene00293008"/>
</dbReference>